<dbReference type="InterPro" id="IPR035931">
    <property type="entry name" value="YlxR-like_sf"/>
</dbReference>
<dbReference type="SUPFAM" id="SSF64376">
    <property type="entry name" value="YlxR-like"/>
    <property type="match status" value="1"/>
</dbReference>
<sequence length="84" mass="9232">MKPKKDLVRVVKAPDAKDENGQVLAAGGVSLDLTGRKPGRGAYVCRNAACLKAARKARRFEKAFSCQIPSEVYDQMEEELLAHE</sequence>
<dbReference type="NCBIfam" id="NF047356">
    <property type="entry name" value="RNA_bind_RnpM"/>
    <property type="match status" value="1"/>
</dbReference>
<evidence type="ECO:0000259" key="1">
    <source>
        <dbReference type="Pfam" id="PF04296"/>
    </source>
</evidence>
<comment type="caution">
    <text evidence="2">The sequence shown here is derived from an EMBL/GenBank/DDBJ whole genome shotgun (WGS) entry which is preliminary data.</text>
</comment>
<dbReference type="HOGENOM" id="CLU_147970_2_1_9"/>
<reference evidence="2 3" key="1">
    <citation type="submission" date="2007-08" db="EMBL/GenBank/DDBJ databases">
        <title>Draft genome sequence of Clostridium leptum (DSM 753).</title>
        <authorList>
            <person name="Sudarsanam P."/>
            <person name="Ley R."/>
            <person name="Guruge J."/>
            <person name="Turnbaugh P.J."/>
            <person name="Mahowald M."/>
            <person name="Liep D."/>
            <person name="Gordon J."/>
        </authorList>
    </citation>
    <scope>NUCLEOTIDE SEQUENCE [LARGE SCALE GENOMIC DNA]</scope>
    <source>
        <strain evidence="2 3">DSM 753</strain>
    </source>
</reference>
<dbReference type="EMBL" id="ABCB02000018">
    <property type="protein sequence ID" value="EDO61353.1"/>
    <property type="molecule type" value="Genomic_DNA"/>
</dbReference>
<proteinExistence type="predicted"/>
<dbReference type="PANTHER" id="PTHR34215">
    <property type="entry name" value="BLL0784 PROTEIN"/>
    <property type="match status" value="1"/>
</dbReference>
<reference evidence="2 3" key="2">
    <citation type="submission" date="2007-08" db="EMBL/GenBank/DDBJ databases">
        <authorList>
            <person name="Fulton L."/>
            <person name="Clifton S."/>
            <person name="Fulton B."/>
            <person name="Xu J."/>
            <person name="Minx P."/>
            <person name="Pepin K.H."/>
            <person name="Johnson M."/>
            <person name="Thiruvilangam P."/>
            <person name="Bhonagiri V."/>
            <person name="Nash W.E."/>
            <person name="Wang C."/>
            <person name="Mardis E.R."/>
            <person name="Wilson R.K."/>
        </authorList>
    </citation>
    <scope>NUCLEOTIDE SEQUENCE [LARGE SCALE GENOMIC DNA]</scope>
    <source>
        <strain evidence="2 3">DSM 753</strain>
    </source>
</reference>
<accession>A7VT57</accession>
<gene>
    <name evidence="2" type="ORF">CLOLEP_01748</name>
</gene>
<organism evidence="2 3">
    <name type="scientific">[Clostridium] leptum DSM 753</name>
    <dbReference type="NCBI Taxonomy" id="428125"/>
    <lineage>
        <taxon>Bacteria</taxon>
        <taxon>Bacillati</taxon>
        <taxon>Bacillota</taxon>
        <taxon>Clostridia</taxon>
        <taxon>Eubacteriales</taxon>
        <taxon>Oscillospiraceae</taxon>
        <taxon>Oscillospiraceae incertae sedis</taxon>
    </lineage>
</organism>
<dbReference type="InterPro" id="IPR007393">
    <property type="entry name" value="YlxR_dom"/>
</dbReference>
<dbReference type="eggNOG" id="COG2740">
    <property type="taxonomic scope" value="Bacteria"/>
</dbReference>
<evidence type="ECO:0000313" key="2">
    <source>
        <dbReference type="EMBL" id="EDO61353.1"/>
    </source>
</evidence>
<dbReference type="PANTHER" id="PTHR34215:SF1">
    <property type="entry name" value="YLXR DOMAIN-CONTAINING PROTEIN"/>
    <property type="match status" value="1"/>
</dbReference>
<name>A7VT57_9FIRM</name>
<dbReference type="Gene3D" id="3.30.1230.10">
    <property type="entry name" value="YlxR-like"/>
    <property type="match status" value="1"/>
</dbReference>
<protein>
    <recommendedName>
        <fullName evidence="1">YlxR domain-containing protein</fullName>
    </recommendedName>
</protein>
<dbReference type="Proteomes" id="UP000003490">
    <property type="component" value="Unassembled WGS sequence"/>
</dbReference>
<dbReference type="Pfam" id="PF04296">
    <property type="entry name" value="YlxR"/>
    <property type="match status" value="1"/>
</dbReference>
<evidence type="ECO:0000313" key="3">
    <source>
        <dbReference type="Proteomes" id="UP000003490"/>
    </source>
</evidence>
<dbReference type="AlphaFoldDB" id="A7VT57"/>
<dbReference type="InterPro" id="IPR037465">
    <property type="entry name" value="YlxR"/>
</dbReference>
<feature type="domain" description="YlxR" evidence="1">
    <location>
        <begin position="1"/>
        <end position="77"/>
    </location>
</feature>